<dbReference type="Proteomes" id="UP000249518">
    <property type="component" value="Unassembled WGS sequence"/>
</dbReference>
<keyword evidence="2" id="KW-1185">Reference proteome</keyword>
<dbReference type="AlphaFoldDB" id="A0A328X0X3"/>
<proteinExistence type="predicted"/>
<dbReference type="RefSeq" id="WP_112085520.1">
    <property type="nucleotide sequence ID" value="NZ_QLSV01000004.1"/>
</dbReference>
<accession>A0A328X0X3</accession>
<dbReference type="EMBL" id="QLSV01000004">
    <property type="protein sequence ID" value="RAR49068.1"/>
    <property type="molecule type" value="Genomic_DNA"/>
</dbReference>
<dbReference type="OrthoDB" id="1349978at2"/>
<evidence type="ECO:0000313" key="1">
    <source>
        <dbReference type="EMBL" id="RAR49068.1"/>
    </source>
</evidence>
<sequence length="226" mass="26486">MKKTLLLLVALFFLSCEIEYDGETKLVVKGKVLLENNLPLSNHEVKLFVRRESSSIPFIFYVPSETNFVGKATTNENGDYTMVIPKPKSNYNEIIIEINSNSPYHKRQIRNIDSDDFSNFELNIGTEKLFQRENLANLYINLNQVNANFQFLNINYIGDYTDEIKYFKPLSDEYIDYFDNLSKLVKKNQELVIQWEVRNNSTNIVSTFEELLIIDEQESIQFTINY</sequence>
<name>A0A328X0X3_9FLAO</name>
<evidence type="ECO:0000313" key="2">
    <source>
        <dbReference type="Proteomes" id="UP000249518"/>
    </source>
</evidence>
<reference evidence="1 2" key="1">
    <citation type="submission" date="2018-06" db="EMBL/GenBank/DDBJ databases">
        <title>Genomic Encyclopedia of Type Strains, Phase III (KMG-III): the genomes of soil and plant-associated and newly described type strains.</title>
        <authorList>
            <person name="Whitman W."/>
        </authorList>
    </citation>
    <scope>NUCLEOTIDE SEQUENCE [LARGE SCALE GENOMIC DNA]</scope>
    <source>
        <strain evidence="1 2">CGMCC 1.12504</strain>
    </source>
</reference>
<comment type="caution">
    <text evidence="1">The sequence shown here is derived from an EMBL/GenBank/DDBJ whole genome shotgun (WGS) entry which is preliminary data.</text>
</comment>
<dbReference type="PROSITE" id="PS51257">
    <property type="entry name" value="PROKAR_LIPOPROTEIN"/>
    <property type="match status" value="1"/>
</dbReference>
<organism evidence="1 2">
    <name type="scientific">Flavobacterium lacus</name>
    <dbReference type="NCBI Taxonomy" id="1353778"/>
    <lineage>
        <taxon>Bacteria</taxon>
        <taxon>Pseudomonadati</taxon>
        <taxon>Bacteroidota</taxon>
        <taxon>Flavobacteriia</taxon>
        <taxon>Flavobacteriales</taxon>
        <taxon>Flavobacteriaceae</taxon>
        <taxon>Flavobacterium</taxon>
    </lineage>
</organism>
<gene>
    <name evidence="1" type="ORF">B0I10_104210</name>
</gene>
<protein>
    <submittedName>
        <fullName evidence="1">Uncharacterized protein</fullName>
    </submittedName>
</protein>